<name>A0ABS1KSD7_9BACT</name>
<dbReference type="RefSeq" id="WP_202009993.1">
    <property type="nucleotide sequence ID" value="NZ_JAERRB010000004.1"/>
</dbReference>
<evidence type="ECO:0000259" key="4">
    <source>
        <dbReference type="PROSITE" id="PS51898"/>
    </source>
</evidence>
<dbReference type="InterPro" id="IPR011010">
    <property type="entry name" value="DNA_brk_join_enz"/>
</dbReference>
<dbReference type="SUPFAM" id="SSF56349">
    <property type="entry name" value="DNA breaking-rejoining enzymes"/>
    <property type="match status" value="1"/>
</dbReference>
<dbReference type="Pfam" id="PF00589">
    <property type="entry name" value="Phage_integrase"/>
    <property type="match status" value="1"/>
</dbReference>
<dbReference type="InterPro" id="IPR010998">
    <property type="entry name" value="Integrase_recombinase_N"/>
</dbReference>
<dbReference type="CDD" id="cd01185">
    <property type="entry name" value="INTN1_C_like"/>
    <property type="match status" value="1"/>
</dbReference>
<comment type="caution">
    <text evidence="5">The sequence shown here is derived from an EMBL/GenBank/DDBJ whole genome shotgun (WGS) entry which is preliminary data.</text>
</comment>
<evidence type="ECO:0000256" key="2">
    <source>
        <dbReference type="ARBA" id="ARBA00023125"/>
    </source>
</evidence>
<dbReference type="PANTHER" id="PTHR30349:SF64">
    <property type="entry name" value="PROPHAGE INTEGRASE INTD-RELATED"/>
    <property type="match status" value="1"/>
</dbReference>
<dbReference type="InterPro" id="IPR035386">
    <property type="entry name" value="Arm-DNA-bind_5"/>
</dbReference>
<dbReference type="PROSITE" id="PS51898">
    <property type="entry name" value="TYR_RECOMBINASE"/>
    <property type="match status" value="1"/>
</dbReference>
<keyword evidence="6" id="KW-1185">Reference proteome</keyword>
<dbReference type="Pfam" id="PF13102">
    <property type="entry name" value="Phage_int_SAM_5"/>
    <property type="match status" value="1"/>
</dbReference>
<dbReference type="Gene3D" id="1.10.443.10">
    <property type="entry name" value="Intergrase catalytic core"/>
    <property type="match status" value="1"/>
</dbReference>
<feature type="domain" description="Tyr recombinase" evidence="4">
    <location>
        <begin position="220"/>
        <end position="404"/>
    </location>
</feature>
<organism evidence="5 6">
    <name type="scientific">Chryseolinea lacunae</name>
    <dbReference type="NCBI Taxonomy" id="2801331"/>
    <lineage>
        <taxon>Bacteria</taxon>
        <taxon>Pseudomonadati</taxon>
        <taxon>Bacteroidota</taxon>
        <taxon>Cytophagia</taxon>
        <taxon>Cytophagales</taxon>
        <taxon>Fulvivirgaceae</taxon>
        <taxon>Chryseolinea</taxon>
    </lineage>
</organism>
<dbReference type="EMBL" id="JAERRB010000004">
    <property type="protein sequence ID" value="MBL0742108.1"/>
    <property type="molecule type" value="Genomic_DNA"/>
</dbReference>
<dbReference type="Gene3D" id="1.10.150.130">
    <property type="match status" value="1"/>
</dbReference>
<keyword evidence="3" id="KW-0233">DNA recombination</keyword>
<evidence type="ECO:0000256" key="3">
    <source>
        <dbReference type="ARBA" id="ARBA00023172"/>
    </source>
</evidence>
<reference evidence="5 6" key="1">
    <citation type="submission" date="2021-01" db="EMBL/GenBank/DDBJ databases">
        <title>Chryseolinea sp. Jin1 Genome sequencing and assembly.</title>
        <authorList>
            <person name="Kim I."/>
        </authorList>
    </citation>
    <scope>NUCLEOTIDE SEQUENCE [LARGE SCALE GENOMIC DNA]</scope>
    <source>
        <strain evidence="5 6">Jin1</strain>
    </source>
</reference>
<dbReference type="InterPro" id="IPR025269">
    <property type="entry name" value="SAM-like_dom"/>
</dbReference>
<evidence type="ECO:0000313" key="5">
    <source>
        <dbReference type="EMBL" id="MBL0742108.1"/>
    </source>
</evidence>
<evidence type="ECO:0000256" key="1">
    <source>
        <dbReference type="ARBA" id="ARBA00008857"/>
    </source>
</evidence>
<keyword evidence="2" id="KW-0238">DNA-binding</keyword>
<dbReference type="InterPro" id="IPR013762">
    <property type="entry name" value="Integrase-like_cat_sf"/>
</dbReference>
<dbReference type="Pfam" id="PF17293">
    <property type="entry name" value="Arm-DNA-bind_5"/>
    <property type="match status" value="1"/>
</dbReference>
<comment type="similarity">
    <text evidence="1">Belongs to the 'phage' integrase family.</text>
</comment>
<dbReference type="InterPro" id="IPR050090">
    <property type="entry name" value="Tyrosine_recombinase_XerCD"/>
</dbReference>
<dbReference type="Proteomes" id="UP000613030">
    <property type="component" value="Unassembled WGS sequence"/>
</dbReference>
<sequence>MNATISVLFFARKSKPNHRGEVPIYMRVTLNGERYDLGTKRFIPIQNWSVEAGKAKGNSEIARSINSFLETLRAKAFDHQRQILVEGKPLTLQEFKNRWQGISSERSRMLMEIFEQHNGQMKSLVNREFSPLTLERYITSKKHTQEFMNWKYKVNDIDIKKLNYEFITDYEFWLKSVRRCDHNTAMKYLSNFKKIVNLCIKNGWLDRDPFVGFKMSKREVERPFLLEGELEKITKKEFNILRIKQVRDVFVFCCYTGLSYADVEKLTRDEITTGIDGEKWIWTKRQKTDTATRVPLLPQALEILNRYSADPQCLNNEKLLPVLSNQKMNTYLKEIADACGITKKMTFHTARHTFATTVTLTNGVPIETVSKMLGHRNLKTTQHYAKILDIKVSNDMTMLKERLQSNMVATNSTIDNKDKS</sequence>
<dbReference type="PANTHER" id="PTHR30349">
    <property type="entry name" value="PHAGE INTEGRASE-RELATED"/>
    <property type="match status" value="1"/>
</dbReference>
<dbReference type="InterPro" id="IPR002104">
    <property type="entry name" value="Integrase_catalytic"/>
</dbReference>
<gene>
    <name evidence="5" type="ORF">JI741_12835</name>
</gene>
<protein>
    <submittedName>
        <fullName evidence="5">Site-specific integrase</fullName>
    </submittedName>
</protein>
<accession>A0ABS1KSD7</accession>
<proteinExistence type="inferred from homology"/>
<evidence type="ECO:0000313" key="6">
    <source>
        <dbReference type="Proteomes" id="UP000613030"/>
    </source>
</evidence>